<dbReference type="OrthoDB" id="649475at2"/>
<dbReference type="HOGENOM" id="CLU_410421_0_0_10"/>
<evidence type="ECO:0008006" key="3">
    <source>
        <dbReference type="Google" id="ProtNLM"/>
    </source>
</evidence>
<dbReference type="STRING" id="762903.Pedsa_2381"/>
<organism evidence="1 2">
    <name type="scientific">Pseudopedobacter saltans (strain ATCC 51119 / DSM 12145 / JCM 21818 / CCUG 39354 / LMG 10337 / NBRC 100064 / NCIMB 13643)</name>
    <name type="common">Pedobacter saltans</name>
    <dbReference type="NCBI Taxonomy" id="762903"/>
    <lineage>
        <taxon>Bacteria</taxon>
        <taxon>Pseudomonadati</taxon>
        <taxon>Bacteroidota</taxon>
        <taxon>Sphingobacteriia</taxon>
        <taxon>Sphingobacteriales</taxon>
        <taxon>Sphingobacteriaceae</taxon>
        <taxon>Pseudopedobacter</taxon>
    </lineage>
</organism>
<protein>
    <recommendedName>
        <fullName evidence="3">TonB-dependent receptor</fullName>
    </recommendedName>
</protein>
<dbReference type="SUPFAM" id="SSF56935">
    <property type="entry name" value="Porins"/>
    <property type="match status" value="1"/>
</dbReference>
<dbReference type="KEGG" id="psn:Pedsa_2381"/>
<evidence type="ECO:0000313" key="2">
    <source>
        <dbReference type="Proteomes" id="UP000000310"/>
    </source>
</evidence>
<accession>F0SE03</accession>
<dbReference type="AlphaFoldDB" id="F0SE03"/>
<name>F0SE03_PSESL</name>
<proteinExistence type="predicted"/>
<keyword evidence="2" id="KW-1185">Reference proteome</keyword>
<dbReference type="EMBL" id="CP002545">
    <property type="protein sequence ID" value="ADY52929.1"/>
    <property type="molecule type" value="Genomic_DNA"/>
</dbReference>
<dbReference type="Proteomes" id="UP000000310">
    <property type="component" value="Chromosome"/>
</dbReference>
<sequence>MVKYIFFFTFLVFSSYGVYAQDSIRIDLGRLSLNKNFTIVRTVKASDLEKIPSHNLTSVLNNYFFGYLLNENEPPVYIIDGSIRQNISGFSIFDIEEVSLIQNASALALNGNTDKRPVMLITTKRTHPNGDGWEVRGEVQMAIQRYKKEKYNYFTSIYNPVTNQYRNRFENDENDIAFYQQYYLSASKQTSRGGLSIAANYQKDKNPDAKTTRAAFFITPADRLRFNVSWDEKLDRNFGIRLYTGYSPDKVVYDEISNIGYTLRSSKKTRLFQTGADLNYTSSIGLTNTLQLGKNWLSTNAESVSETANFGAGINHFFENHFSVFYLRDQLSYSRKIGDLELRPAIDFEYGRINNKQQLEQKSASGLLALETSEFKINNYFLTPQLEINYTRLVSLHSGLVLDFNNYHGADVKKAFPFVGIDFNFLKPTDKVKLQINTSYGKIRKLSEADARYNAPVQFYSVNNGVQQPIFINPDLNIKPLESYQVGALLGYENWGLNFNWNKSRKTVLSDMFSHGENTIINYGTAIANLYTFSLSTGQLKINDFLWRSNIVFNLLKQEADVLVLGNQVVESGTTKAGGWNNRMQYNNISFGLDFSYLLNADIKDYLSAQIPILSVKKENQIQLQHAFLGYNFTTKFQGYFLAKNLWDISGEYFQPHKMYYGMGVSVKY</sequence>
<evidence type="ECO:0000313" key="1">
    <source>
        <dbReference type="EMBL" id="ADY52929.1"/>
    </source>
</evidence>
<reference evidence="1 2" key="1">
    <citation type="journal article" date="2011" name="Stand. Genomic Sci.">
        <title>Complete genome sequence of the gliding, heparinolytic Pedobacter saltans type strain (113).</title>
        <authorList>
            <person name="Liolios K."/>
            <person name="Sikorski J."/>
            <person name="Lu M."/>
            <person name="Nolan M."/>
            <person name="Lapidus A."/>
            <person name="Lucas S."/>
            <person name="Hammon N."/>
            <person name="Deshpande S."/>
            <person name="Cheng J.F."/>
            <person name="Tapia R."/>
            <person name="Han C."/>
            <person name="Goodwin L."/>
            <person name="Pitluck S."/>
            <person name="Huntemann M."/>
            <person name="Ivanova N."/>
            <person name="Pagani I."/>
            <person name="Mavromatis K."/>
            <person name="Ovchinikova G."/>
            <person name="Pati A."/>
            <person name="Chen A."/>
            <person name="Palaniappan K."/>
            <person name="Land M."/>
            <person name="Hauser L."/>
            <person name="Brambilla E.M."/>
            <person name="Kotsyurbenko O."/>
            <person name="Rohde M."/>
            <person name="Tindall B.J."/>
            <person name="Abt B."/>
            <person name="Goker M."/>
            <person name="Detter J.C."/>
            <person name="Woyke T."/>
            <person name="Bristow J."/>
            <person name="Eisen J.A."/>
            <person name="Markowitz V."/>
            <person name="Hugenholtz P."/>
            <person name="Klenk H.P."/>
            <person name="Kyrpides N.C."/>
        </authorList>
    </citation>
    <scope>NUCLEOTIDE SEQUENCE [LARGE SCALE GENOMIC DNA]</scope>
    <source>
        <strain evidence="2">ATCC 51119 / DSM 12145 / JCM 21818 / LMG 10337 / NBRC 100064 / NCIMB 13643</strain>
    </source>
</reference>
<reference evidence="2" key="2">
    <citation type="submission" date="2011-02" db="EMBL/GenBank/DDBJ databases">
        <title>The complete genome of Pedobacter saltans DSM 12145.</title>
        <authorList>
            <consortium name="US DOE Joint Genome Institute (JGI-PGF)"/>
            <person name="Lucas S."/>
            <person name="Copeland A."/>
            <person name="Lapidus A."/>
            <person name="Bruce D."/>
            <person name="Goodwin L."/>
            <person name="Pitluck S."/>
            <person name="Kyrpides N."/>
            <person name="Mavromatis K."/>
            <person name="Pagani I."/>
            <person name="Ivanova N."/>
            <person name="Ovchinnikova G."/>
            <person name="Lu M."/>
            <person name="Detter J.C."/>
            <person name="Han C."/>
            <person name="Land M."/>
            <person name="Hauser L."/>
            <person name="Markowitz V."/>
            <person name="Cheng J.-F."/>
            <person name="Hugenholtz P."/>
            <person name="Woyke T."/>
            <person name="Wu D."/>
            <person name="Tindall B."/>
            <person name="Pomrenke H.G."/>
            <person name="Brambilla E."/>
            <person name="Klenk H.-P."/>
            <person name="Eisen J.A."/>
        </authorList>
    </citation>
    <scope>NUCLEOTIDE SEQUENCE [LARGE SCALE GENOMIC DNA]</scope>
    <source>
        <strain evidence="2">ATCC 51119 / DSM 12145 / JCM 21818 / LMG 10337 / NBRC 100064 / NCIMB 13643</strain>
    </source>
</reference>
<dbReference type="eggNOG" id="ENOG5033ZR0">
    <property type="taxonomic scope" value="Bacteria"/>
</dbReference>
<dbReference type="RefSeq" id="WP_013633415.1">
    <property type="nucleotide sequence ID" value="NC_015177.1"/>
</dbReference>
<gene>
    <name evidence="1" type="ordered locus">Pedsa_2381</name>
</gene>